<dbReference type="Gene3D" id="1.10.150.20">
    <property type="entry name" value="5' to 3' exonuclease, C-terminal subdomain"/>
    <property type="match status" value="1"/>
</dbReference>
<dbReference type="InterPro" id="IPR008918">
    <property type="entry name" value="HhH2"/>
</dbReference>
<dbReference type="SMART" id="SM00475">
    <property type="entry name" value="53EXOc"/>
    <property type="match status" value="1"/>
</dbReference>
<proteinExistence type="predicted"/>
<organism evidence="5 6">
    <name type="scientific">Candidatus Gottesmanbacteria bacterium RIFCSPHIGHO2_01_FULL_42_12</name>
    <dbReference type="NCBI Taxonomy" id="1798377"/>
    <lineage>
        <taxon>Bacteria</taxon>
        <taxon>Candidatus Gottesmaniibacteriota</taxon>
    </lineage>
</organism>
<dbReference type="AlphaFoldDB" id="A0A1F5Z4H1"/>
<dbReference type="SUPFAM" id="SSF47807">
    <property type="entry name" value="5' to 3' exonuclease, C-terminal subdomain"/>
    <property type="match status" value="1"/>
</dbReference>
<dbReference type="InterPro" id="IPR002421">
    <property type="entry name" value="5-3_exonuclease"/>
</dbReference>
<accession>A0A1F5Z4H1</accession>
<dbReference type="CDD" id="cd09859">
    <property type="entry name" value="PIN_53EXO"/>
    <property type="match status" value="1"/>
</dbReference>
<gene>
    <name evidence="5" type="ORF">A2872_01515</name>
</gene>
<evidence type="ECO:0000313" key="5">
    <source>
        <dbReference type="EMBL" id="OGG07265.1"/>
    </source>
</evidence>
<evidence type="ECO:0000259" key="4">
    <source>
        <dbReference type="SMART" id="SM00475"/>
    </source>
</evidence>
<sequence length="322" mass="35840">MLLLIDGHAILHRAFHALPPLTNSFGKQTNAVYGFTTMLLQLLTSLKPTHVVVAFDLPTPTFRMQIWTQYQEKRPEMQSNLAEQIPLVHELLDALGVCYFEVPGYEADDVIGTLSSKTTDNSLQTTAKNAVVSSQKSVDSVAIVTGDRDMLQLINERVCVIVPLKGLTITKTYDADTVMREFGVRPNQWVDVKALKGDSSDNYPGVAGIGPVTAQGLIAKYETLESVYKHLEELQPKLKLKLAEGVEMAGLSQKLARIDCDVPLQFDLRKTEVSKINWKSGAEYMRSVLGFKSIVERVIKTYLKPAGETKETKRQGEQMELI</sequence>
<evidence type="ECO:0000256" key="2">
    <source>
        <dbReference type="ARBA" id="ARBA00022801"/>
    </source>
</evidence>
<keyword evidence="3" id="KW-0238">DNA-binding</keyword>
<dbReference type="GO" id="GO:0003677">
    <property type="term" value="F:DNA binding"/>
    <property type="evidence" value="ECO:0007669"/>
    <property type="project" value="UniProtKB-KW"/>
</dbReference>
<dbReference type="Gene3D" id="3.40.50.1010">
    <property type="entry name" value="5'-nuclease"/>
    <property type="match status" value="1"/>
</dbReference>
<keyword evidence="1" id="KW-0540">Nuclease</keyword>
<dbReference type="SMART" id="SM00279">
    <property type="entry name" value="HhH2"/>
    <property type="match status" value="1"/>
</dbReference>
<reference evidence="5 6" key="1">
    <citation type="journal article" date="2016" name="Nat. Commun.">
        <title>Thousands of microbial genomes shed light on interconnected biogeochemical processes in an aquifer system.</title>
        <authorList>
            <person name="Anantharaman K."/>
            <person name="Brown C.T."/>
            <person name="Hug L.A."/>
            <person name="Sharon I."/>
            <person name="Castelle C.J."/>
            <person name="Probst A.J."/>
            <person name="Thomas B.C."/>
            <person name="Singh A."/>
            <person name="Wilkins M.J."/>
            <person name="Karaoz U."/>
            <person name="Brodie E.L."/>
            <person name="Williams K.H."/>
            <person name="Hubbard S.S."/>
            <person name="Banfield J.F."/>
        </authorList>
    </citation>
    <scope>NUCLEOTIDE SEQUENCE [LARGE SCALE GENOMIC DNA]</scope>
</reference>
<dbReference type="InterPro" id="IPR020045">
    <property type="entry name" value="DNA_polI_H3TH"/>
</dbReference>
<feature type="domain" description="5'-3' exonuclease" evidence="4">
    <location>
        <begin position="2"/>
        <end position="274"/>
    </location>
</feature>
<dbReference type="InterPro" id="IPR036279">
    <property type="entry name" value="5-3_exonuclease_C_sf"/>
</dbReference>
<dbReference type="FunFam" id="1.10.150.20:FF:000003">
    <property type="entry name" value="DNA polymerase I"/>
    <property type="match status" value="1"/>
</dbReference>
<keyword evidence="2" id="KW-0378">Hydrolase</keyword>
<dbReference type="InterPro" id="IPR020046">
    <property type="entry name" value="5-3_exonucl_a-hlix_arch_N"/>
</dbReference>
<dbReference type="PANTHER" id="PTHR42646:SF2">
    <property type="entry name" value="5'-3' EXONUCLEASE FAMILY PROTEIN"/>
    <property type="match status" value="1"/>
</dbReference>
<dbReference type="InterPro" id="IPR038969">
    <property type="entry name" value="FEN"/>
</dbReference>
<dbReference type="GO" id="GO:0008409">
    <property type="term" value="F:5'-3' exonuclease activity"/>
    <property type="evidence" value="ECO:0007669"/>
    <property type="project" value="InterPro"/>
</dbReference>
<name>A0A1F5Z4H1_9BACT</name>
<dbReference type="Pfam" id="PF01367">
    <property type="entry name" value="5_3_exonuc"/>
    <property type="match status" value="1"/>
</dbReference>
<comment type="caution">
    <text evidence="5">The sequence shown here is derived from an EMBL/GenBank/DDBJ whole genome shotgun (WGS) entry which is preliminary data.</text>
</comment>
<dbReference type="CDD" id="cd09898">
    <property type="entry name" value="H3TH_53EXO"/>
    <property type="match status" value="1"/>
</dbReference>
<evidence type="ECO:0000256" key="1">
    <source>
        <dbReference type="ARBA" id="ARBA00022722"/>
    </source>
</evidence>
<dbReference type="InterPro" id="IPR029060">
    <property type="entry name" value="PIN-like_dom_sf"/>
</dbReference>
<dbReference type="Pfam" id="PF02739">
    <property type="entry name" value="5_3_exonuc_N"/>
    <property type="match status" value="1"/>
</dbReference>
<evidence type="ECO:0000313" key="6">
    <source>
        <dbReference type="Proteomes" id="UP000178681"/>
    </source>
</evidence>
<dbReference type="GO" id="GO:0033567">
    <property type="term" value="P:DNA replication, Okazaki fragment processing"/>
    <property type="evidence" value="ECO:0007669"/>
    <property type="project" value="InterPro"/>
</dbReference>
<dbReference type="SUPFAM" id="SSF88723">
    <property type="entry name" value="PIN domain-like"/>
    <property type="match status" value="1"/>
</dbReference>
<dbReference type="Proteomes" id="UP000178681">
    <property type="component" value="Unassembled WGS sequence"/>
</dbReference>
<evidence type="ECO:0000256" key="3">
    <source>
        <dbReference type="ARBA" id="ARBA00023125"/>
    </source>
</evidence>
<dbReference type="EMBL" id="MFJG01000009">
    <property type="protein sequence ID" value="OGG07265.1"/>
    <property type="molecule type" value="Genomic_DNA"/>
</dbReference>
<protein>
    <recommendedName>
        <fullName evidence="4">5'-3' exonuclease domain-containing protein</fullName>
    </recommendedName>
</protein>
<dbReference type="STRING" id="1798377.A2872_01515"/>
<dbReference type="GO" id="GO:0017108">
    <property type="term" value="F:5'-flap endonuclease activity"/>
    <property type="evidence" value="ECO:0007669"/>
    <property type="project" value="InterPro"/>
</dbReference>
<dbReference type="PANTHER" id="PTHR42646">
    <property type="entry name" value="FLAP ENDONUCLEASE XNI"/>
    <property type="match status" value="1"/>
</dbReference>